<dbReference type="Pfam" id="PF00440">
    <property type="entry name" value="TetR_N"/>
    <property type="match status" value="1"/>
</dbReference>
<protein>
    <submittedName>
        <fullName evidence="4">AcrR family transcriptional regulator</fullName>
    </submittedName>
</protein>
<evidence type="ECO:0000259" key="3">
    <source>
        <dbReference type="PROSITE" id="PS50977"/>
    </source>
</evidence>
<dbReference type="EMBL" id="JAUSQZ010000001">
    <property type="protein sequence ID" value="MDP9830456.1"/>
    <property type="molecule type" value="Genomic_DNA"/>
</dbReference>
<dbReference type="RefSeq" id="WP_307249526.1">
    <property type="nucleotide sequence ID" value="NZ_JAUSQZ010000001.1"/>
</dbReference>
<dbReference type="Proteomes" id="UP001235712">
    <property type="component" value="Unassembled WGS sequence"/>
</dbReference>
<evidence type="ECO:0000313" key="4">
    <source>
        <dbReference type="EMBL" id="MDP9830456.1"/>
    </source>
</evidence>
<name>A0ABT9PCL5_9ACTN</name>
<dbReference type="Gene3D" id="1.10.357.10">
    <property type="entry name" value="Tetracycline Repressor, domain 2"/>
    <property type="match status" value="1"/>
</dbReference>
<dbReference type="PANTHER" id="PTHR30055">
    <property type="entry name" value="HTH-TYPE TRANSCRIPTIONAL REGULATOR RUTR"/>
    <property type="match status" value="1"/>
</dbReference>
<sequence>MSEAPDRRTAIVDVAARLLKEHGPAAVTTRAVAQEAGVQAPAIYRLFGDKDGLLEAVAEHVMASFVAQKAALVETAAWAETDPIDDLRAGWNTQIDFSLANPAVFRLLSDPGRIVNSPAARNGREVLQARMHRVALTGRLRVSEARAVAVMQASGVGTIQLLLATPPEERDAGLADCMFEGVLQQILTGTPGVGDPGNTATVVAFRALAPRLDVLSPAERRLLGEWLDRALASR</sequence>
<evidence type="ECO:0000256" key="1">
    <source>
        <dbReference type="ARBA" id="ARBA00023125"/>
    </source>
</evidence>
<feature type="DNA-binding region" description="H-T-H motif" evidence="2">
    <location>
        <begin position="28"/>
        <end position="47"/>
    </location>
</feature>
<keyword evidence="1 2" id="KW-0238">DNA-binding</keyword>
<accession>A0ABT9PCL5</accession>
<gene>
    <name evidence="4" type="ORF">J2S57_006205</name>
</gene>
<dbReference type="InterPro" id="IPR009057">
    <property type="entry name" value="Homeodomain-like_sf"/>
</dbReference>
<evidence type="ECO:0000256" key="2">
    <source>
        <dbReference type="PROSITE-ProRule" id="PRU00335"/>
    </source>
</evidence>
<dbReference type="SUPFAM" id="SSF46689">
    <property type="entry name" value="Homeodomain-like"/>
    <property type="match status" value="1"/>
</dbReference>
<dbReference type="PROSITE" id="PS50977">
    <property type="entry name" value="HTH_TETR_2"/>
    <property type="match status" value="1"/>
</dbReference>
<dbReference type="PRINTS" id="PR00455">
    <property type="entry name" value="HTHTETR"/>
</dbReference>
<proteinExistence type="predicted"/>
<reference evidence="4 5" key="1">
    <citation type="submission" date="2023-07" db="EMBL/GenBank/DDBJ databases">
        <title>Sequencing the genomes of 1000 actinobacteria strains.</title>
        <authorList>
            <person name="Klenk H.-P."/>
        </authorList>
    </citation>
    <scope>NUCLEOTIDE SEQUENCE [LARGE SCALE GENOMIC DNA]</scope>
    <source>
        <strain evidence="4 5">DSM 44388</strain>
    </source>
</reference>
<keyword evidence="5" id="KW-1185">Reference proteome</keyword>
<dbReference type="InterPro" id="IPR050109">
    <property type="entry name" value="HTH-type_TetR-like_transc_reg"/>
</dbReference>
<comment type="caution">
    <text evidence="4">The sequence shown here is derived from an EMBL/GenBank/DDBJ whole genome shotgun (WGS) entry which is preliminary data.</text>
</comment>
<dbReference type="PANTHER" id="PTHR30055:SF226">
    <property type="entry name" value="HTH-TYPE TRANSCRIPTIONAL REGULATOR PKSA"/>
    <property type="match status" value="1"/>
</dbReference>
<evidence type="ECO:0000313" key="5">
    <source>
        <dbReference type="Proteomes" id="UP001235712"/>
    </source>
</evidence>
<organism evidence="4 5">
    <name type="scientific">Kineosporia succinea</name>
    <dbReference type="NCBI Taxonomy" id="84632"/>
    <lineage>
        <taxon>Bacteria</taxon>
        <taxon>Bacillati</taxon>
        <taxon>Actinomycetota</taxon>
        <taxon>Actinomycetes</taxon>
        <taxon>Kineosporiales</taxon>
        <taxon>Kineosporiaceae</taxon>
        <taxon>Kineosporia</taxon>
    </lineage>
</organism>
<feature type="domain" description="HTH tetR-type" evidence="3">
    <location>
        <begin position="5"/>
        <end position="65"/>
    </location>
</feature>
<dbReference type="InterPro" id="IPR001647">
    <property type="entry name" value="HTH_TetR"/>
</dbReference>